<evidence type="ECO:0008006" key="3">
    <source>
        <dbReference type="Google" id="ProtNLM"/>
    </source>
</evidence>
<evidence type="ECO:0000313" key="1">
    <source>
        <dbReference type="EMBL" id="MCP9271146.1"/>
    </source>
</evidence>
<dbReference type="Proteomes" id="UP001651690">
    <property type="component" value="Unassembled WGS sequence"/>
</dbReference>
<name>A0ABT1LW66_9MYCO</name>
<proteinExistence type="predicted"/>
<sequence>MTTALPDFPVATHPAMLPVHFEVPAVNPAPQGLYPATFWTDDTGPTRWLNGVEVRGANYGGADAAGVWEADWCTPPAIDGDDRKEGTRPPILDPFDPVTVWGYDECDLTEPSRTEVRARAAQIMRLQEQPMVEREFAERLLTDAADTAAGIVSAVDLTLALGHLEAAFAETNTVGFIHAGAQWAAVAAEARLVSRTGTGWTTPMGHRWVFGGGYVAGLGDTLVATSQPFGWRNTVAVREAIDERHNTFAAIAERSVTVGYEAVIAAVSVTPEVTP</sequence>
<reference evidence="1 2" key="1">
    <citation type="submission" date="2022-06" db="EMBL/GenBank/DDBJ databases">
        <title>Mycolicibacterium sp. CAU 1645 isolated from seawater.</title>
        <authorList>
            <person name="Kim W."/>
        </authorList>
    </citation>
    <scope>NUCLEOTIDE SEQUENCE [LARGE SCALE GENOMIC DNA]</scope>
    <source>
        <strain evidence="1 2">CAU 1645</strain>
    </source>
</reference>
<gene>
    <name evidence="1" type="ORF">NM203_02970</name>
</gene>
<dbReference type="RefSeq" id="WP_255058115.1">
    <property type="nucleotide sequence ID" value="NZ_JANDBD010000001.1"/>
</dbReference>
<organism evidence="1 2">
    <name type="scientific">Mycolicibacterium arenosum</name>
    <dbReference type="NCBI Taxonomy" id="2952157"/>
    <lineage>
        <taxon>Bacteria</taxon>
        <taxon>Bacillati</taxon>
        <taxon>Actinomycetota</taxon>
        <taxon>Actinomycetes</taxon>
        <taxon>Mycobacteriales</taxon>
        <taxon>Mycobacteriaceae</taxon>
        <taxon>Mycolicibacterium</taxon>
    </lineage>
</organism>
<accession>A0ABT1LW66</accession>
<dbReference type="EMBL" id="JANDBD010000001">
    <property type="protein sequence ID" value="MCP9271146.1"/>
    <property type="molecule type" value="Genomic_DNA"/>
</dbReference>
<comment type="caution">
    <text evidence="1">The sequence shown here is derived from an EMBL/GenBank/DDBJ whole genome shotgun (WGS) entry which is preliminary data.</text>
</comment>
<keyword evidence="2" id="KW-1185">Reference proteome</keyword>
<protein>
    <recommendedName>
        <fullName evidence="3">Gp13</fullName>
    </recommendedName>
</protein>
<evidence type="ECO:0000313" key="2">
    <source>
        <dbReference type="Proteomes" id="UP001651690"/>
    </source>
</evidence>